<protein>
    <submittedName>
        <fullName evidence="2">Uncharacterized LOC115398651</fullName>
    </submittedName>
</protein>
<organism evidence="2 3">
    <name type="scientific">Salarias fasciatus</name>
    <name type="common">Jewelled blenny</name>
    <name type="synonym">Blennius fasciatus</name>
    <dbReference type="NCBI Taxonomy" id="181472"/>
    <lineage>
        <taxon>Eukaryota</taxon>
        <taxon>Metazoa</taxon>
        <taxon>Chordata</taxon>
        <taxon>Craniata</taxon>
        <taxon>Vertebrata</taxon>
        <taxon>Euteleostomi</taxon>
        <taxon>Actinopterygii</taxon>
        <taxon>Neopterygii</taxon>
        <taxon>Teleostei</taxon>
        <taxon>Neoteleostei</taxon>
        <taxon>Acanthomorphata</taxon>
        <taxon>Ovalentaria</taxon>
        <taxon>Blenniimorphae</taxon>
        <taxon>Blenniiformes</taxon>
        <taxon>Blennioidei</taxon>
        <taxon>Blenniidae</taxon>
        <taxon>Salariinae</taxon>
        <taxon>Salarias</taxon>
    </lineage>
</organism>
<feature type="region of interest" description="Disordered" evidence="1">
    <location>
        <begin position="227"/>
        <end position="248"/>
    </location>
</feature>
<feature type="region of interest" description="Disordered" evidence="1">
    <location>
        <begin position="332"/>
        <end position="381"/>
    </location>
</feature>
<proteinExistence type="predicted"/>
<dbReference type="InterPro" id="IPR006553">
    <property type="entry name" value="Leu-rich_rpt_Cys-con_subtyp"/>
</dbReference>
<evidence type="ECO:0000313" key="3">
    <source>
        <dbReference type="Proteomes" id="UP000472267"/>
    </source>
</evidence>
<dbReference type="Proteomes" id="UP000472267">
    <property type="component" value="Chromosome 12"/>
</dbReference>
<reference evidence="2" key="3">
    <citation type="submission" date="2025-09" db="UniProtKB">
        <authorList>
            <consortium name="Ensembl"/>
        </authorList>
    </citation>
    <scope>IDENTIFICATION</scope>
</reference>
<dbReference type="InterPro" id="IPR032675">
    <property type="entry name" value="LRR_dom_sf"/>
</dbReference>
<reference evidence="2" key="1">
    <citation type="submission" date="2019-06" db="EMBL/GenBank/DDBJ databases">
        <authorList>
            <consortium name="Wellcome Sanger Institute Data Sharing"/>
        </authorList>
    </citation>
    <scope>NUCLEOTIDE SEQUENCE [LARGE SCALE GENOMIC DNA]</scope>
</reference>
<dbReference type="OMA" id="DYADNYM"/>
<dbReference type="OrthoDB" id="16120at2759"/>
<dbReference type="GeneID" id="115398651"/>
<dbReference type="AlphaFoldDB" id="A0A672JCC7"/>
<evidence type="ECO:0000313" key="2">
    <source>
        <dbReference type="Ensembl" id="ENSSFAP00005050715.1"/>
    </source>
</evidence>
<reference evidence="2" key="2">
    <citation type="submission" date="2025-08" db="UniProtKB">
        <authorList>
            <consortium name="Ensembl"/>
        </authorList>
    </citation>
    <scope>IDENTIFICATION</scope>
</reference>
<sequence>MPLFRVLDECCLAKAGRRRKRKRNVEWMKTSRRPDEDGSVLSLTRLCMLSVADNMKEVWVKDYADKYLDQYSFRHIMGPFNLLPGDLVEELMLLLCSRKELSRAALHLLLVPQLRSLSLESCPGLVTPALCGHISARCQGLLNLDLSGAQQLSVKVLCETLHSLSNLHWLCLAGIPCDRFVIKTITLCCHLLRHLDVSRCHLLTPSALLPLGGGPCCPSSPSPNGSSSHCASPSQSSISSPSSSSALSPLPLRSLLALDIGFEEKEGDSVAAAAYLLLSLPSLERLALEGLTQACSLIEQKQFWQVEEFTSREGVPRLEDLWRDRSKQQVNGWKQMRTRDRKEVEDEEEEGRGFWEESGSESEENVSRDKELVSSEDQTEEKLSSQSDLILQLRDVRGLTCDSLDSFARVCPSISSLSVSVTDDDESFGGQKQSSVLAAGLQSYSGQLRSLSVQFPGTLTDLFPALKVSGPSLVSLTLEGVKTSTDTPLLEVITMCHRLRELAISVEPPTIARGTHDRERIHDDGNLPKLPHLSSLSINFSYEHNQPKPLMSWMSLKRVLRCLLNGSPLLQKVSLVSLPCPLDSVLLRVLFAFHRSWLQVSDPAGSPPLPLARLQHINLLRTDVTMPTLKKLLDRSKNLKYVDVSYCWNISQREWMTLNTSNKVKFVWV</sequence>
<dbReference type="InParanoid" id="A0A672JCC7"/>
<dbReference type="SMART" id="SM00367">
    <property type="entry name" value="LRR_CC"/>
    <property type="match status" value="3"/>
</dbReference>
<dbReference type="SUPFAM" id="SSF52047">
    <property type="entry name" value="RNI-like"/>
    <property type="match status" value="2"/>
</dbReference>
<dbReference type="Gene3D" id="3.80.10.10">
    <property type="entry name" value="Ribonuclease Inhibitor"/>
    <property type="match status" value="2"/>
</dbReference>
<evidence type="ECO:0000256" key="1">
    <source>
        <dbReference type="SAM" id="MobiDB-lite"/>
    </source>
</evidence>
<keyword evidence="3" id="KW-1185">Reference proteome</keyword>
<name>A0A672JCC7_SALFA</name>
<dbReference type="RefSeq" id="XP_029961391.1">
    <property type="nucleotide sequence ID" value="XM_030105531.1"/>
</dbReference>
<dbReference type="Ensembl" id="ENSSFAT00005052356.1">
    <property type="protein sequence ID" value="ENSSFAP00005050715.1"/>
    <property type="gene ID" value="ENSSFAG00005024441.1"/>
</dbReference>
<gene>
    <name evidence="2" type="primary">LOC115398651</name>
</gene>
<accession>A0A672JCC7</accession>